<dbReference type="AlphaFoldDB" id="A0A376VP90"/>
<organism evidence="2 3">
    <name type="scientific">Escherichia coli</name>
    <dbReference type="NCBI Taxonomy" id="562"/>
    <lineage>
        <taxon>Bacteria</taxon>
        <taxon>Pseudomonadati</taxon>
        <taxon>Pseudomonadota</taxon>
        <taxon>Gammaproteobacteria</taxon>
        <taxon>Enterobacterales</taxon>
        <taxon>Enterobacteriaceae</taxon>
        <taxon>Escherichia</taxon>
    </lineage>
</organism>
<evidence type="ECO:0000313" key="2">
    <source>
        <dbReference type="EMBL" id="STJ13801.1"/>
    </source>
</evidence>
<feature type="chain" id="PRO_5016946354" evidence="1">
    <location>
        <begin position="21"/>
        <end position="142"/>
    </location>
</feature>
<keyword evidence="1" id="KW-0732">Signal</keyword>
<evidence type="ECO:0000313" key="3">
    <source>
        <dbReference type="Proteomes" id="UP000254495"/>
    </source>
</evidence>
<reference evidence="2 3" key="1">
    <citation type="submission" date="2018-06" db="EMBL/GenBank/DDBJ databases">
        <authorList>
            <consortium name="Pathogen Informatics"/>
            <person name="Doyle S."/>
        </authorList>
    </citation>
    <scope>NUCLEOTIDE SEQUENCE [LARGE SCALE GENOMIC DNA]</scope>
    <source>
        <strain evidence="2 3">NCTC9077</strain>
    </source>
</reference>
<proteinExistence type="predicted"/>
<dbReference type="Proteomes" id="UP000254495">
    <property type="component" value="Unassembled WGS sequence"/>
</dbReference>
<dbReference type="EMBL" id="UGCU01000001">
    <property type="protein sequence ID" value="STJ13801.1"/>
    <property type="molecule type" value="Genomic_DNA"/>
</dbReference>
<feature type="signal peptide" evidence="1">
    <location>
        <begin position="1"/>
        <end position="20"/>
    </location>
</feature>
<keyword evidence="2" id="KW-0449">Lipoprotein</keyword>
<protein>
    <submittedName>
        <fullName evidence="2">Lipoprotein</fullName>
    </submittedName>
</protein>
<gene>
    <name evidence="2" type="ORF">NCTC9077_05610</name>
</gene>
<evidence type="ECO:0000256" key="1">
    <source>
        <dbReference type="SAM" id="SignalP"/>
    </source>
</evidence>
<sequence>MLPIKPVCLALALFSTASIACSGVPYAAFYYQPWGQGTKYIVEDSDGYGIDFPDIHLPQVKFKQLRRVPNGTDGEYDSPDDINNDFVRVAPFSGYRSNGGWRFDWLTDGRHILWAGKIVQNPPGTPKVDVATFRAWGRFCRR</sequence>
<accession>A0A376VP90</accession>
<dbReference type="PROSITE" id="PS51257">
    <property type="entry name" value="PROKAR_LIPOPROTEIN"/>
    <property type="match status" value="1"/>
</dbReference>
<name>A0A376VP90_ECOLX</name>